<reference evidence="3 4" key="1">
    <citation type="submission" date="2018-03" db="EMBL/GenBank/DDBJ databases">
        <title>Actinopolyspora mortivallis from Sahara, screening for active biomolecules.</title>
        <authorList>
            <person name="Selama O."/>
            <person name="Wellington E.M.H."/>
            <person name="Hacene H."/>
        </authorList>
    </citation>
    <scope>NUCLEOTIDE SEQUENCE [LARGE SCALE GENOMIC DNA]</scope>
    <source>
        <strain evidence="3 4">M5A</strain>
    </source>
</reference>
<dbReference type="EMBL" id="PVSR01000004">
    <property type="protein sequence ID" value="PRW64399.1"/>
    <property type="molecule type" value="Genomic_DNA"/>
</dbReference>
<dbReference type="AlphaFoldDB" id="A0A2T0GZ66"/>
<feature type="compositionally biased region" description="Basic and acidic residues" evidence="1">
    <location>
        <begin position="53"/>
        <end position="63"/>
    </location>
</feature>
<accession>A0A2T0GZ66</accession>
<evidence type="ECO:0000313" key="3">
    <source>
        <dbReference type="EMBL" id="PRW64399.1"/>
    </source>
</evidence>
<dbReference type="InParanoid" id="A0A2T0GZ66"/>
<protein>
    <submittedName>
        <fullName evidence="3">Uncharacterized protein</fullName>
    </submittedName>
</protein>
<gene>
    <name evidence="3" type="ORF">CEP50_05615</name>
</gene>
<evidence type="ECO:0000256" key="2">
    <source>
        <dbReference type="SAM" id="Phobius"/>
    </source>
</evidence>
<dbReference type="STRING" id="1050202.GCA_000384035_02156"/>
<dbReference type="InterPro" id="IPR035451">
    <property type="entry name" value="Ada-like_dom_sf"/>
</dbReference>
<keyword evidence="4" id="KW-1185">Reference proteome</keyword>
<dbReference type="RefSeq" id="WP_106112849.1">
    <property type="nucleotide sequence ID" value="NZ_PVSR01000004.1"/>
</dbReference>
<proteinExistence type="predicted"/>
<comment type="caution">
    <text evidence="3">The sequence shown here is derived from an EMBL/GenBank/DDBJ whole genome shotgun (WGS) entry which is preliminary data.</text>
</comment>
<feature type="region of interest" description="Disordered" evidence="1">
    <location>
        <begin position="53"/>
        <end position="108"/>
    </location>
</feature>
<keyword evidence="2" id="KW-0472">Membrane</keyword>
<feature type="compositionally biased region" description="Acidic residues" evidence="1">
    <location>
        <begin position="79"/>
        <end position="100"/>
    </location>
</feature>
<sequence>MLLIVLLLLLVAAGVLVLAVSVGLAQWAWLTVLLCAVAGFVLLVARRRDRARASGRREGEATERPGSSDGEPGAVVVGQEDDREEGEPVAEPVPDPETEPPEQHTDAADALLVAESGIEVLVIDERPRYHLDSCPWVGRRSTVPLPAHEARELGFTPCSVCRPDHSIAQRERSR</sequence>
<keyword evidence="2" id="KW-1133">Transmembrane helix</keyword>
<dbReference type="SUPFAM" id="SSF57884">
    <property type="entry name" value="Ada DNA repair protein, N-terminal domain (N-Ada 10)"/>
    <property type="match status" value="1"/>
</dbReference>
<feature type="transmembrane region" description="Helical" evidence="2">
    <location>
        <begin position="29"/>
        <end position="46"/>
    </location>
</feature>
<evidence type="ECO:0000256" key="1">
    <source>
        <dbReference type="SAM" id="MobiDB-lite"/>
    </source>
</evidence>
<keyword evidence="2" id="KW-0812">Transmembrane</keyword>
<name>A0A2T0GZ66_ACTMO</name>
<dbReference type="Proteomes" id="UP000239352">
    <property type="component" value="Unassembled WGS sequence"/>
</dbReference>
<evidence type="ECO:0000313" key="4">
    <source>
        <dbReference type="Proteomes" id="UP000239352"/>
    </source>
</evidence>
<organism evidence="3 4">
    <name type="scientific">Actinopolyspora mortivallis</name>
    <dbReference type="NCBI Taxonomy" id="33906"/>
    <lineage>
        <taxon>Bacteria</taxon>
        <taxon>Bacillati</taxon>
        <taxon>Actinomycetota</taxon>
        <taxon>Actinomycetes</taxon>
        <taxon>Actinopolysporales</taxon>
        <taxon>Actinopolysporaceae</taxon>
        <taxon>Actinopolyspora</taxon>
    </lineage>
</organism>